<organism evidence="1 2">
    <name type="scientific">Trifolium pratense</name>
    <name type="common">Red clover</name>
    <dbReference type="NCBI Taxonomy" id="57577"/>
    <lineage>
        <taxon>Eukaryota</taxon>
        <taxon>Viridiplantae</taxon>
        <taxon>Streptophyta</taxon>
        <taxon>Embryophyta</taxon>
        <taxon>Tracheophyta</taxon>
        <taxon>Spermatophyta</taxon>
        <taxon>Magnoliopsida</taxon>
        <taxon>eudicotyledons</taxon>
        <taxon>Gunneridae</taxon>
        <taxon>Pentapetalae</taxon>
        <taxon>rosids</taxon>
        <taxon>fabids</taxon>
        <taxon>Fabales</taxon>
        <taxon>Fabaceae</taxon>
        <taxon>Papilionoideae</taxon>
        <taxon>50 kb inversion clade</taxon>
        <taxon>NPAAA clade</taxon>
        <taxon>Hologalegina</taxon>
        <taxon>IRL clade</taxon>
        <taxon>Trifolieae</taxon>
        <taxon>Trifolium</taxon>
    </lineage>
</organism>
<keyword evidence="2" id="KW-1185">Reference proteome</keyword>
<gene>
    <name evidence="1" type="ORF">MILVUS5_LOCUS33576</name>
</gene>
<reference evidence="1" key="1">
    <citation type="submission" date="2023-10" db="EMBL/GenBank/DDBJ databases">
        <authorList>
            <person name="Rodriguez Cubillos JULIANA M."/>
            <person name="De Vega J."/>
        </authorList>
    </citation>
    <scope>NUCLEOTIDE SEQUENCE</scope>
</reference>
<proteinExistence type="predicted"/>
<dbReference type="Proteomes" id="UP001177021">
    <property type="component" value="Unassembled WGS sequence"/>
</dbReference>
<accession>A0ACB0LIZ0</accession>
<evidence type="ECO:0000313" key="1">
    <source>
        <dbReference type="EMBL" id="CAJ2669351.1"/>
    </source>
</evidence>
<sequence>MVLSLARLTILLGAGVVGSVMAKEGRLPDFSGIVSSGFKVVFKQLQSNDSTSTVPKPHNDNLLAQVNNLRDEIKDLVRDGGITILNGSGTDGRKYVTVVIIGVGCGCLWWKGWFPDLRFATRRSLNDACTDIGNQLGKVYGSIEEAKTKLSAKVTGAEKIIDAIAVDALNTQADIDAIQSKTKLIDVDLKGFRPIIELLQDKINEIEEKQNDTNNKVGGVRRFIEILETGTPPQNIQGPSSMPAIEELPPVSPSSKAVQSGPSRLYLEQPSITPISRAESVPPTRSADPPSPSNTVESVQSSV</sequence>
<protein>
    <submittedName>
        <fullName evidence="1">Uncharacterized protein</fullName>
    </submittedName>
</protein>
<comment type="caution">
    <text evidence="1">The sequence shown here is derived from an EMBL/GenBank/DDBJ whole genome shotgun (WGS) entry which is preliminary data.</text>
</comment>
<evidence type="ECO:0000313" key="2">
    <source>
        <dbReference type="Proteomes" id="UP001177021"/>
    </source>
</evidence>
<name>A0ACB0LIZ0_TRIPR</name>
<dbReference type="EMBL" id="CASHSV030000615">
    <property type="protein sequence ID" value="CAJ2669351.1"/>
    <property type="molecule type" value="Genomic_DNA"/>
</dbReference>